<dbReference type="AlphaFoldDB" id="A0A412Y3Q2"/>
<keyword evidence="4" id="KW-0233">DNA recombination</keyword>
<dbReference type="Gene3D" id="1.10.443.10">
    <property type="entry name" value="Intergrase catalytic core"/>
    <property type="match status" value="1"/>
</dbReference>
<dbReference type="GO" id="GO:0015074">
    <property type="term" value="P:DNA integration"/>
    <property type="evidence" value="ECO:0007669"/>
    <property type="project" value="UniProtKB-KW"/>
</dbReference>
<dbReference type="InterPro" id="IPR010998">
    <property type="entry name" value="Integrase_recombinase_N"/>
</dbReference>
<dbReference type="InterPro" id="IPR050090">
    <property type="entry name" value="Tyrosine_recombinase_XerCD"/>
</dbReference>
<evidence type="ECO:0000313" key="9">
    <source>
        <dbReference type="Proteomes" id="UP000283850"/>
    </source>
</evidence>
<dbReference type="EMBL" id="QRZF01000010">
    <property type="protein sequence ID" value="RGV52014.1"/>
    <property type="molecule type" value="Genomic_DNA"/>
</dbReference>
<dbReference type="RefSeq" id="WP_118421746.1">
    <property type="nucleotide sequence ID" value="NZ_QRZF01000010.1"/>
</dbReference>
<dbReference type="GO" id="GO:0006310">
    <property type="term" value="P:DNA recombination"/>
    <property type="evidence" value="ECO:0007669"/>
    <property type="project" value="UniProtKB-KW"/>
</dbReference>
<proteinExistence type="inferred from homology"/>
<feature type="domain" description="Core-binding (CB)" evidence="7">
    <location>
        <begin position="4"/>
        <end position="87"/>
    </location>
</feature>
<gene>
    <name evidence="8" type="ORF">DWW10_15175</name>
</gene>
<evidence type="ECO:0000256" key="4">
    <source>
        <dbReference type="ARBA" id="ARBA00023172"/>
    </source>
</evidence>
<comment type="caution">
    <text evidence="8">The sequence shown here is derived from an EMBL/GenBank/DDBJ whole genome shotgun (WGS) entry which is preliminary data.</text>
</comment>
<keyword evidence="3 5" id="KW-0238">DNA-binding</keyword>
<dbReference type="Pfam" id="PF13102">
    <property type="entry name" value="Phage_int_SAM_5"/>
    <property type="match status" value="1"/>
</dbReference>
<protein>
    <submittedName>
        <fullName evidence="8">Recombinase</fullName>
    </submittedName>
</protein>
<dbReference type="SUPFAM" id="SSF56349">
    <property type="entry name" value="DNA breaking-rejoining enzymes"/>
    <property type="match status" value="1"/>
</dbReference>
<dbReference type="GO" id="GO:0003677">
    <property type="term" value="F:DNA binding"/>
    <property type="evidence" value="ECO:0007669"/>
    <property type="project" value="UniProtKB-UniRule"/>
</dbReference>
<name>A0A412Y3Q2_9BACE</name>
<dbReference type="InterPro" id="IPR025269">
    <property type="entry name" value="SAM-like_dom"/>
</dbReference>
<reference evidence="8 9" key="1">
    <citation type="submission" date="2018-08" db="EMBL/GenBank/DDBJ databases">
        <title>A genome reference for cultivated species of the human gut microbiota.</title>
        <authorList>
            <person name="Zou Y."/>
            <person name="Xue W."/>
            <person name="Luo G."/>
        </authorList>
    </citation>
    <scope>NUCLEOTIDE SEQUENCE [LARGE SCALE GENOMIC DNA]</scope>
    <source>
        <strain evidence="8 9">AF14-32</strain>
    </source>
</reference>
<accession>A0A412Y3Q2</accession>
<dbReference type="InterPro" id="IPR011010">
    <property type="entry name" value="DNA_brk_join_enz"/>
</dbReference>
<evidence type="ECO:0000313" key="8">
    <source>
        <dbReference type="EMBL" id="RGV52014.1"/>
    </source>
</evidence>
<evidence type="ECO:0000256" key="3">
    <source>
        <dbReference type="ARBA" id="ARBA00023125"/>
    </source>
</evidence>
<dbReference type="PROSITE" id="PS51900">
    <property type="entry name" value="CB"/>
    <property type="match status" value="1"/>
</dbReference>
<dbReference type="InterPro" id="IPR013762">
    <property type="entry name" value="Integrase-like_cat_sf"/>
</dbReference>
<dbReference type="Gene3D" id="1.10.150.130">
    <property type="match status" value="1"/>
</dbReference>
<sequence length="317" mass="36080">MKQKSLTGFMNEVIEDLCQQERFATAHIYTYALRAFTEFIGGGEIFFGGLNKSSLRRFQRHLEDLLRSYNTISTYIRALRAVYNRAVDRELIPGEFRLFSGLKTGVTSERKLAVTASQMNRLLTPPTPCTELPEEVCQAQDSLKLMLLLQGMPYTDLAHLHKKDIQGDLLTCRRCKTGTELCVKVVPEAMRLINLYRNQDSSSPYLLNFLSGTLKGEAAFNEYGRKLRNLNFQLTRLSELCGVGDIKVSSYTARHTWATLAKYCHVPEEMISEGLGHSSLEVTRTYLKSFDGDELAKANRMIINYIYSGKKKLWSRA</sequence>
<dbReference type="PANTHER" id="PTHR30349">
    <property type="entry name" value="PHAGE INTEGRASE-RELATED"/>
    <property type="match status" value="1"/>
</dbReference>
<dbReference type="PANTHER" id="PTHR30349:SF64">
    <property type="entry name" value="PROPHAGE INTEGRASE INTD-RELATED"/>
    <property type="match status" value="1"/>
</dbReference>
<evidence type="ECO:0000256" key="1">
    <source>
        <dbReference type="ARBA" id="ARBA00008857"/>
    </source>
</evidence>
<dbReference type="PROSITE" id="PS51898">
    <property type="entry name" value="TYR_RECOMBINASE"/>
    <property type="match status" value="1"/>
</dbReference>
<keyword evidence="2" id="KW-0229">DNA integration</keyword>
<evidence type="ECO:0000259" key="6">
    <source>
        <dbReference type="PROSITE" id="PS51898"/>
    </source>
</evidence>
<dbReference type="Proteomes" id="UP000283850">
    <property type="component" value="Unassembled WGS sequence"/>
</dbReference>
<evidence type="ECO:0000256" key="5">
    <source>
        <dbReference type="PROSITE-ProRule" id="PRU01248"/>
    </source>
</evidence>
<feature type="domain" description="Tyr recombinase" evidence="6">
    <location>
        <begin position="109"/>
        <end position="300"/>
    </location>
</feature>
<comment type="similarity">
    <text evidence="1">Belongs to the 'phage' integrase family.</text>
</comment>
<dbReference type="InterPro" id="IPR002104">
    <property type="entry name" value="Integrase_catalytic"/>
</dbReference>
<organism evidence="8 9">
    <name type="scientific">Bacteroides intestinalis</name>
    <dbReference type="NCBI Taxonomy" id="329854"/>
    <lineage>
        <taxon>Bacteria</taxon>
        <taxon>Pseudomonadati</taxon>
        <taxon>Bacteroidota</taxon>
        <taxon>Bacteroidia</taxon>
        <taxon>Bacteroidales</taxon>
        <taxon>Bacteroidaceae</taxon>
        <taxon>Bacteroides</taxon>
    </lineage>
</organism>
<evidence type="ECO:0000256" key="2">
    <source>
        <dbReference type="ARBA" id="ARBA00022908"/>
    </source>
</evidence>
<evidence type="ECO:0000259" key="7">
    <source>
        <dbReference type="PROSITE" id="PS51900"/>
    </source>
</evidence>
<dbReference type="InterPro" id="IPR044068">
    <property type="entry name" value="CB"/>
</dbReference>